<dbReference type="Gene3D" id="1.10.405.20">
    <property type="match status" value="1"/>
</dbReference>
<evidence type="ECO:0000313" key="2">
    <source>
        <dbReference type="EMBL" id="AYV75209.1"/>
    </source>
</evidence>
<feature type="domain" description="Amine oxidase" evidence="1">
    <location>
        <begin position="11"/>
        <end position="368"/>
    </location>
</feature>
<dbReference type="PANTHER" id="PTHR42923">
    <property type="entry name" value="PROTOPORPHYRINOGEN OXIDASE"/>
    <property type="match status" value="1"/>
</dbReference>
<reference evidence="2" key="1">
    <citation type="submission" date="2018-10" db="EMBL/GenBank/DDBJ databases">
        <title>Hidden diversity of soil giant viruses.</title>
        <authorList>
            <person name="Schulz F."/>
            <person name="Alteio L."/>
            <person name="Goudeau D."/>
            <person name="Ryan E.M."/>
            <person name="Malmstrom R.R."/>
            <person name="Blanchard J."/>
            <person name="Woyke T."/>
        </authorList>
    </citation>
    <scope>NUCLEOTIDE SEQUENCE</scope>
    <source>
        <strain evidence="2">TEV1</strain>
    </source>
</reference>
<gene>
    <name evidence="2" type="ORF">Terrestrivirus1_83</name>
</gene>
<evidence type="ECO:0000259" key="1">
    <source>
        <dbReference type="Pfam" id="PF01593"/>
    </source>
</evidence>
<accession>A0A3G4ZP17</accession>
<dbReference type="SUPFAM" id="SSF51905">
    <property type="entry name" value="FAD/NAD(P)-binding domain"/>
    <property type="match status" value="1"/>
</dbReference>
<dbReference type="Gene3D" id="3.30.70.1990">
    <property type="match status" value="1"/>
</dbReference>
<name>A0A3G4ZP17_9VIRU</name>
<organism evidence="2">
    <name type="scientific">Terrestrivirus sp</name>
    <dbReference type="NCBI Taxonomy" id="2487775"/>
    <lineage>
        <taxon>Viruses</taxon>
        <taxon>Varidnaviria</taxon>
        <taxon>Bamfordvirae</taxon>
        <taxon>Nucleocytoviricota</taxon>
        <taxon>Megaviricetes</taxon>
        <taxon>Imitervirales</taxon>
        <taxon>Mimiviridae</taxon>
        <taxon>Klosneuvirinae</taxon>
    </lineage>
</organism>
<proteinExistence type="predicted"/>
<dbReference type="GO" id="GO:0016491">
    <property type="term" value="F:oxidoreductase activity"/>
    <property type="evidence" value="ECO:0007669"/>
    <property type="project" value="InterPro"/>
</dbReference>
<protein>
    <submittedName>
        <fullName evidence="2">Protoporphyrinogen oxidase</fullName>
    </submittedName>
</protein>
<dbReference type="InterPro" id="IPR036188">
    <property type="entry name" value="FAD/NAD-bd_sf"/>
</dbReference>
<dbReference type="Pfam" id="PF01593">
    <property type="entry name" value="Amino_oxidase"/>
    <property type="match status" value="1"/>
</dbReference>
<dbReference type="InterPro" id="IPR002937">
    <property type="entry name" value="Amino_oxidase"/>
</dbReference>
<dbReference type="EMBL" id="MK071979">
    <property type="protein sequence ID" value="AYV75209.1"/>
    <property type="molecule type" value="Genomic_DNA"/>
</dbReference>
<sequence length="432" mass="49575">MRTCIVGAGASGITCAYYLLQKGYNGSDITIMESSDRTGGKIDSFQIDGLYYEKGAEHILNYYVTVYELFDKFQIKAEPITEYHIVVNESFKKFFEFIEESAGFLIDLIKYFKLTSEYNNTFLNTASFENISDDVNLQKSLYDYLVDNDLHGLIPFLDMMSLHMLSVSAKEVTFGIFLKVLPPQALHAFINYNIPILGPKISSSPSKFVPGGYDSLLKAMTTYLISNNVQIKYNEKISEINTNNPDQPIIISNNVPYAFDKLILTSIWKDIDENFNAVYIDGLPIENILKSTNFFNPCMFKQHMRYSEAKYGDFFLIDAQINYPCVAYNFYKNTNILSTLTVVNTNDIEQIRSNIIESLQKYFGKMTVAEEDDGYMCYLQPIASVEDIKNGYFKKVESYQGMCNVYYSNIYFTISYSGLVIQYAKELINKYF</sequence>
<dbReference type="InterPro" id="IPR050464">
    <property type="entry name" value="Zeta_carotene_desat/Oxidored"/>
</dbReference>
<dbReference type="Gene3D" id="3.50.50.60">
    <property type="entry name" value="FAD/NAD(P)-binding domain"/>
    <property type="match status" value="1"/>
</dbReference>